<dbReference type="SUPFAM" id="SSF52096">
    <property type="entry name" value="ClpP/crotonase"/>
    <property type="match status" value="1"/>
</dbReference>
<dbReference type="Proteomes" id="UP000596095">
    <property type="component" value="Chromosome"/>
</dbReference>
<dbReference type="InterPro" id="IPR029045">
    <property type="entry name" value="ClpP/crotonase-like_dom_sf"/>
</dbReference>
<organism evidence="4 5">
    <name type="scientific">Stenotrophomonas maltophilia</name>
    <name type="common">Pseudomonas maltophilia</name>
    <name type="synonym">Xanthomonas maltophilia</name>
    <dbReference type="NCBI Taxonomy" id="40324"/>
    <lineage>
        <taxon>Bacteria</taxon>
        <taxon>Pseudomonadati</taxon>
        <taxon>Pseudomonadota</taxon>
        <taxon>Gammaproteobacteria</taxon>
        <taxon>Lysobacterales</taxon>
        <taxon>Lysobacteraceae</taxon>
        <taxon>Stenotrophomonas</taxon>
        <taxon>Stenotrophomonas maltophilia group</taxon>
    </lineage>
</organism>
<reference evidence="4 5" key="1">
    <citation type="submission" date="2021-01" db="EMBL/GenBank/DDBJ databases">
        <title>Genome Characterization of a novel Stenotrophomonas isolate with high keratinase activity.</title>
        <authorList>
            <person name="Cao Z.-J."/>
        </authorList>
    </citation>
    <scope>NUCLEOTIDE SEQUENCE [LARGE SCALE GENOMIC DNA]</scope>
    <source>
        <strain evidence="4 5">DHHJ</strain>
    </source>
</reference>
<feature type="region of interest" description="Disordered" evidence="1">
    <location>
        <begin position="304"/>
        <end position="326"/>
    </location>
</feature>
<accession>A0ABD7C248</accession>
<feature type="region of interest" description="Disordered" evidence="1">
    <location>
        <begin position="80"/>
        <end position="112"/>
    </location>
</feature>
<sequence length="344" mass="36808">MLDLRIVRAAMLATLLLSSAAAVAEETVELPSPEAREQMLQLLETQSLYRGRVDWNDVRARLNAAGDDRAQQRRVLDEAAARSSGGHGRWFSPSEQRQRSERAQRLNAAQATDLAAPRHANPRVGVLRVSPFVEDLQRSESERYEARKVYALALQERIAGLDDGMRCGWVVDVSSNGGGNMWPMLFGLLPLLHGTPDTQGALIGAFRSANGLLWWRQAEGEVVQGNASMLRSRQGAYRLRAGTAPVAVVMGAGTASSGEAVALAFRGQPGSRSFGQPSAGFSTGNRPTTLVDGTTLLLTHNVMTDRNGQGDGGRMQPDQATPSGPATLAAAQAWLLAQPACQGS</sequence>
<dbReference type="RefSeq" id="WP_201117332.1">
    <property type="nucleotide sequence ID" value="NZ_CP067993.1"/>
</dbReference>
<name>A0ABD7C248_STEMA</name>
<keyword evidence="2" id="KW-0732">Signal</keyword>
<evidence type="ECO:0000256" key="2">
    <source>
        <dbReference type="SAM" id="SignalP"/>
    </source>
</evidence>
<dbReference type="Pfam" id="PF03572">
    <property type="entry name" value="Peptidase_S41"/>
    <property type="match status" value="1"/>
</dbReference>
<evidence type="ECO:0000259" key="3">
    <source>
        <dbReference type="Pfam" id="PF03572"/>
    </source>
</evidence>
<protein>
    <submittedName>
        <fullName evidence="4">Peptidase</fullName>
    </submittedName>
</protein>
<evidence type="ECO:0000313" key="4">
    <source>
        <dbReference type="EMBL" id="QQQ41862.1"/>
    </source>
</evidence>
<feature type="signal peptide" evidence="2">
    <location>
        <begin position="1"/>
        <end position="24"/>
    </location>
</feature>
<dbReference type="InterPro" id="IPR005151">
    <property type="entry name" value="Tail-specific_protease"/>
</dbReference>
<feature type="chain" id="PRO_5044849422" evidence="2">
    <location>
        <begin position="25"/>
        <end position="344"/>
    </location>
</feature>
<dbReference type="Gene3D" id="3.90.226.10">
    <property type="entry name" value="2-enoyl-CoA Hydratase, Chain A, domain 1"/>
    <property type="match status" value="1"/>
</dbReference>
<evidence type="ECO:0000256" key="1">
    <source>
        <dbReference type="SAM" id="MobiDB-lite"/>
    </source>
</evidence>
<feature type="domain" description="Tail specific protease" evidence="3">
    <location>
        <begin position="124"/>
        <end position="318"/>
    </location>
</feature>
<gene>
    <name evidence="4" type="ORF">JJL50_18255</name>
</gene>
<dbReference type="EMBL" id="CP067993">
    <property type="protein sequence ID" value="QQQ41862.1"/>
    <property type="molecule type" value="Genomic_DNA"/>
</dbReference>
<proteinExistence type="predicted"/>
<evidence type="ECO:0000313" key="5">
    <source>
        <dbReference type="Proteomes" id="UP000596095"/>
    </source>
</evidence>
<dbReference type="AlphaFoldDB" id="A0ABD7C248"/>